<dbReference type="GO" id="GO:0019323">
    <property type="term" value="P:pentose catabolic process"/>
    <property type="evidence" value="ECO:0007669"/>
    <property type="project" value="TreeGrafter"/>
</dbReference>
<evidence type="ECO:0000313" key="4">
    <source>
        <dbReference type="EMBL" id="OUP71589.1"/>
    </source>
</evidence>
<dbReference type="InterPro" id="IPR050197">
    <property type="entry name" value="Aldolase_class_II_sugar_metab"/>
</dbReference>
<dbReference type="PANTHER" id="PTHR22789:SF0">
    <property type="entry name" value="3-OXO-TETRONATE 4-PHOSPHATE DECARBOXYLASE-RELATED"/>
    <property type="match status" value="1"/>
</dbReference>
<dbReference type="InterPro" id="IPR001303">
    <property type="entry name" value="Aldolase_II/adducin_N"/>
</dbReference>
<protein>
    <recommendedName>
        <fullName evidence="3">Class II aldolase/adducin N-terminal domain-containing protein</fullName>
    </recommendedName>
</protein>
<organism evidence="4 5">
    <name type="scientific">Anaerotruncus colihominis</name>
    <dbReference type="NCBI Taxonomy" id="169435"/>
    <lineage>
        <taxon>Bacteria</taxon>
        <taxon>Bacillati</taxon>
        <taxon>Bacillota</taxon>
        <taxon>Clostridia</taxon>
        <taxon>Eubacteriales</taxon>
        <taxon>Oscillospiraceae</taxon>
        <taxon>Anaerotruncus</taxon>
    </lineage>
</organism>
<keyword evidence="1" id="KW-0479">Metal-binding</keyword>
<dbReference type="GO" id="GO:0016832">
    <property type="term" value="F:aldehyde-lyase activity"/>
    <property type="evidence" value="ECO:0007669"/>
    <property type="project" value="TreeGrafter"/>
</dbReference>
<accession>A0A1Y4N8X0</accession>
<dbReference type="GO" id="GO:0046872">
    <property type="term" value="F:metal ion binding"/>
    <property type="evidence" value="ECO:0007669"/>
    <property type="project" value="UniProtKB-KW"/>
</dbReference>
<evidence type="ECO:0000313" key="5">
    <source>
        <dbReference type="Proteomes" id="UP000196386"/>
    </source>
</evidence>
<dbReference type="GO" id="GO:0005829">
    <property type="term" value="C:cytosol"/>
    <property type="evidence" value="ECO:0007669"/>
    <property type="project" value="TreeGrafter"/>
</dbReference>
<dbReference type="Gene3D" id="3.40.225.10">
    <property type="entry name" value="Class II aldolase/adducin N-terminal domain"/>
    <property type="match status" value="1"/>
</dbReference>
<sequence>MAWSWETTHQQKVDDLIRFSRLLYDRGLVSAAGGNVSVRCGDHVLITGSNISLREVTADSLVLCDMEGNILEAPPGLRPSKETRFHLGVYKQRPEICCVIHAHPSFSIAWSLEKKPLPMYTESAQLKLENVPLIPDAPPGSPELARQVTQTVAQSPDTVHAFLMERHGILVMGETVQECFHQAELLEDTAKIAVLRAMMAH</sequence>
<feature type="domain" description="Class II aldolase/adducin N-terminal" evidence="3">
    <location>
        <begin position="14"/>
        <end position="194"/>
    </location>
</feature>
<dbReference type="AlphaFoldDB" id="A0A1Y4N8X0"/>
<evidence type="ECO:0000259" key="3">
    <source>
        <dbReference type="SMART" id="SM01007"/>
    </source>
</evidence>
<gene>
    <name evidence="4" type="ORF">B5F11_01615</name>
</gene>
<dbReference type="InterPro" id="IPR036409">
    <property type="entry name" value="Aldolase_II/adducin_N_sf"/>
</dbReference>
<dbReference type="SMART" id="SM01007">
    <property type="entry name" value="Aldolase_II"/>
    <property type="match status" value="1"/>
</dbReference>
<reference evidence="5" key="1">
    <citation type="submission" date="2017-04" db="EMBL/GenBank/DDBJ databases">
        <title>Function of individual gut microbiota members based on whole genome sequencing of pure cultures obtained from chicken caecum.</title>
        <authorList>
            <person name="Medvecky M."/>
            <person name="Cejkova D."/>
            <person name="Polansky O."/>
            <person name="Karasova D."/>
            <person name="Kubasova T."/>
            <person name="Cizek A."/>
            <person name="Rychlik I."/>
        </authorList>
    </citation>
    <scope>NUCLEOTIDE SEQUENCE [LARGE SCALE GENOMIC DNA]</scope>
    <source>
        <strain evidence="5">An175</strain>
    </source>
</reference>
<dbReference type="Pfam" id="PF00596">
    <property type="entry name" value="Aldolase_II"/>
    <property type="match status" value="1"/>
</dbReference>
<dbReference type="Proteomes" id="UP000196386">
    <property type="component" value="Unassembled WGS sequence"/>
</dbReference>
<name>A0A1Y4N8X0_9FIRM</name>
<evidence type="ECO:0000256" key="2">
    <source>
        <dbReference type="ARBA" id="ARBA00023239"/>
    </source>
</evidence>
<proteinExistence type="predicted"/>
<comment type="caution">
    <text evidence="4">The sequence shown here is derived from an EMBL/GenBank/DDBJ whole genome shotgun (WGS) entry which is preliminary data.</text>
</comment>
<dbReference type="PANTHER" id="PTHR22789">
    <property type="entry name" value="FUCULOSE PHOSPHATE ALDOLASE"/>
    <property type="match status" value="1"/>
</dbReference>
<dbReference type="RefSeq" id="WP_087299198.1">
    <property type="nucleotide sequence ID" value="NZ_NFKP01000001.1"/>
</dbReference>
<keyword evidence="2" id="KW-0456">Lyase</keyword>
<dbReference type="EMBL" id="NFKP01000001">
    <property type="protein sequence ID" value="OUP71589.1"/>
    <property type="molecule type" value="Genomic_DNA"/>
</dbReference>
<dbReference type="SUPFAM" id="SSF53639">
    <property type="entry name" value="AraD/HMP-PK domain-like"/>
    <property type="match status" value="1"/>
</dbReference>
<evidence type="ECO:0000256" key="1">
    <source>
        <dbReference type="ARBA" id="ARBA00022723"/>
    </source>
</evidence>